<evidence type="ECO:0000313" key="2">
    <source>
        <dbReference type="EMBL" id="SMX38957.1"/>
    </source>
</evidence>
<dbReference type="EMBL" id="FXYH01000004">
    <property type="protein sequence ID" value="SMX38957.1"/>
    <property type="molecule type" value="Genomic_DNA"/>
</dbReference>
<dbReference type="OrthoDB" id="7817968at2"/>
<name>A0A238K8Z0_9RHOB</name>
<evidence type="ECO:0000256" key="1">
    <source>
        <dbReference type="SAM" id="Phobius"/>
    </source>
</evidence>
<accession>A0A238K8Z0</accession>
<keyword evidence="3" id="KW-1185">Reference proteome</keyword>
<evidence type="ECO:0000313" key="3">
    <source>
        <dbReference type="Proteomes" id="UP000220836"/>
    </source>
</evidence>
<dbReference type="Proteomes" id="UP000220836">
    <property type="component" value="Unassembled WGS sequence"/>
</dbReference>
<reference evidence="2 3" key="1">
    <citation type="submission" date="2017-05" db="EMBL/GenBank/DDBJ databases">
        <authorList>
            <person name="Song R."/>
            <person name="Chenine A.L."/>
            <person name="Ruprecht R.M."/>
        </authorList>
    </citation>
    <scope>NUCLEOTIDE SEQUENCE [LARGE SCALE GENOMIC DNA]</scope>
    <source>
        <strain evidence="2 3">CECT 8663</strain>
    </source>
</reference>
<dbReference type="AlphaFoldDB" id="A0A238K8Z0"/>
<keyword evidence="1" id="KW-0472">Membrane</keyword>
<sequence>MHRQIGFRETTRVLAAAAFWMLVSWNQALAQSCELPSQLSRLVDSLAALPDDEGSISVRTAAQIASLLENIDDQSLVADLRENGLVSLSRLVGDVTNEADRIATSVEVSDARRLNLILRDLNQQTLIACAHAGDAVFEQFEQDSYDGFSSIADLDWQAVNGLLTESKTVGMGVLVTLVGGVVGVLYLIDSGYRMVMALMYNRKACRIPVTLRLGTQTFQATIVTLGRGGCRVHPTDLDEFDDHLAQMRQVPTLFDIDGFVIEANISAIYEDVSDFRFRQNIHLRAQKTLLKLSTISPYYVKKTGKKPTSQEKQLAL</sequence>
<proteinExistence type="predicted"/>
<feature type="transmembrane region" description="Helical" evidence="1">
    <location>
        <begin position="169"/>
        <end position="188"/>
    </location>
</feature>
<gene>
    <name evidence="2" type="ORF">PEV8663_01628</name>
</gene>
<dbReference type="PROSITE" id="PS51257">
    <property type="entry name" value="PROKAR_LIPOPROTEIN"/>
    <property type="match status" value="1"/>
</dbReference>
<keyword evidence="1" id="KW-1133">Transmembrane helix</keyword>
<protein>
    <submittedName>
        <fullName evidence="2">Uncharacterized protein</fullName>
    </submittedName>
</protein>
<keyword evidence="1" id="KW-0812">Transmembrane</keyword>
<organism evidence="2 3">
    <name type="scientific">Pelagimonas varians</name>
    <dbReference type="NCBI Taxonomy" id="696760"/>
    <lineage>
        <taxon>Bacteria</taxon>
        <taxon>Pseudomonadati</taxon>
        <taxon>Pseudomonadota</taxon>
        <taxon>Alphaproteobacteria</taxon>
        <taxon>Rhodobacterales</taxon>
        <taxon>Roseobacteraceae</taxon>
        <taxon>Pelagimonas</taxon>
    </lineage>
</organism>
<dbReference type="RefSeq" id="WP_097804112.1">
    <property type="nucleotide sequence ID" value="NZ_FXYH01000004.1"/>
</dbReference>